<feature type="transmembrane region" description="Helical" evidence="1">
    <location>
        <begin position="50"/>
        <end position="71"/>
    </location>
</feature>
<organism evidence="2 3">
    <name type="scientific">Enterococcus caccae ATCC BAA-1240</name>
    <dbReference type="NCBI Taxonomy" id="1158612"/>
    <lineage>
        <taxon>Bacteria</taxon>
        <taxon>Bacillati</taxon>
        <taxon>Bacillota</taxon>
        <taxon>Bacilli</taxon>
        <taxon>Lactobacillales</taxon>
        <taxon>Enterococcaceae</taxon>
        <taxon>Enterococcus</taxon>
    </lineage>
</organism>
<sequence>MSEYLVIYKKASWENFANYRGNYSYFKTSYATLIIYSDTESYWARMKNEWIWLLVHTLIYLPVGMSLLLFILSAKNSQNTMGTIIALREVLLFLVMLDIILPIGVDISVAFSFNFYRDQTK</sequence>
<dbReference type="AlphaFoldDB" id="R3WMY0"/>
<reference evidence="2 3" key="1">
    <citation type="submission" date="2013-02" db="EMBL/GenBank/DDBJ databases">
        <title>The Genome Sequence of Enterococcus caccae BAA-1240.</title>
        <authorList>
            <consortium name="The Broad Institute Genome Sequencing Platform"/>
            <consortium name="The Broad Institute Genome Sequencing Center for Infectious Disease"/>
            <person name="Earl A.M."/>
            <person name="Gilmore M.S."/>
            <person name="Lebreton F."/>
            <person name="Walker B."/>
            <person name="Young S.K."/>
            <person name="Zeng Q."/>
            <person name="Gargeya S."/>
            <person name="Fitzgerald M."/>
            <person name="Haas B."/>
            <person name="Abouelleil A."/>
            <person name="Alvarado L."/>
            <person name="Arachchi H.M."/>
            <person name="Berlin A.M."/>
            <person name="Chapman S.B."/>
            <person name="Dewar J."/>
            <person name="Goldberg J."/>
            <person name="Griggs A."/>
            <person name="Gujja S."/>
            <person name="Hansen M."/>
            <person name="Howarth C."/>
            <person name="Imamovic A."/>
            <person name="Larimer J."/>
            <person name="McCowan C."/>
            <person name="Murphy C."/>
            <person name="Neiman D."/>
            <person name="Pearson M."/>
            <person name="Priest M."/>
            <person name="Roberts A."/>
            <person name="Saif S."/>
            <person name="Shea T."/>
            <person name="Sisk P."/>
            <person name="Sykes S."/>
            <person name="Wortman J."/>
            <person name="Nusbaum C."/>
            <person name="Birren B."/>
        </authorList>
    </citation>
    <scope>NUCLEOTIDE SEQUENCE [LARGE SCALE GENOMIC DNA]</scope>
    <source>
        <strain evidence="2 3">ATCC BAA-1240</strain>
    </source>
</reference>
<evidence type="ECO:0000256" key="1">
    <source>
        <dbReference type="SAM" id="Phobius"/>
    </source>
</evidence>
<keyword evidence="1" id="KW-1133">Transmembrane helix</keyword>
<proteinExistence type="predicted"/>
<comment type="caution">
    <text evidence="2">The sequence shown here is derived from an EMBL/GenBank/DDBJ whole genome shotgun (WGS) entry which is preliminary data.</text>
</comment>
<name>R3WMY0_9ENTE</name>
<keyword evidence="3" id="KW-1185">Reference proteome</keyword>
<keyword evidence="1" id="KW-0812">Transmembrane</keyword>
<protein>
    <submittedName>
        <fullName evidence="2">Uncharacterized protein</fullName>
    </submittedName>
</protein>
<feature type="transmembrane region" description="Helical" evidence="1">
    <location>
        <begin position="91"/>
        <end position="116"/>
    </location>
</feature>
<gene>
    <name evidence="2" type="ORF">UC7_02544</name>
</gene>
<keyword evidence="1" id="KW-0472">Membrane</keyword>
<dbReference type="EMBL" id="AJAU01000022">
    <property type="protein sequence ID" value="EOL43215.1"/>
    <property type="molecule type" value="Genomic_DNA"/>
</dbReference>
<dbReference type="Proteomes" id="UP000013840">
    <property type="component" value="Unassembled WGS sequence"/>
</dbReference>
<dbReference type="PATRIC" id="fig|1158612.3.peg.2506"/>
<accession>R3WMY0</accession>
<evidence type="ECO:0000313" key="2">
    <source>
        <dbReference type="EMBL" id="EOL43215.1"/>
    </source>
</evidence>
<evidence type="ECO:0000313" key="3">
    <source>
        <dbReference type="Proteomes" id="UP000013840"/>
    </source>
</evidence>